<evidence type="ECO:0000313" key="3">
    <source>
        <dbReference type="Proteomes" id="UP000460290"/>
    </source>
</evidence>
<dbReference type="RefSeq" id="WP_160613768.1">
    <property type="nucleotide sequence ID" value="NZ_JAUFQM010000001.1"/>
</dbReference>
<dbReference type="SUPFAM" id="SSF53474">
    <property type="entry name" value="alpha/beta-Hydrolases"/>
    <property type="match status" value="1"/>
</dbReference>
<comment type="caution">
    <text evidence="2">The sequence shown here is derived from an EMBL/GenBank/DDBJ whole genome shotgun (WGS) entry which is preliminary data.</text>
</comment>
<reference evidence="2 3" key="1">
    <citation type="submission" date="2019-12" db="EMBL/GenBank/DDBJ databases">
        <title>Genomic-based taxomic classification of the family Erythrobacteraceae.</title>
        <authorList>
            <person name="Xu L."/>
        </authorList>
    </citation>
    <scope>NUCLEOTIDE SEQUENCE [LARGE SCALE GENOMIC DNA]</scope>
    <source>
        <strain evidence="2 3">KCTC 42006</strain>
    </source>
</reference>
<dbReference type="Gene3D" id="3.40.50.1820">
    <property type="entry name" value="alpha/beta hydrolase"/>
    <property type="match status" value="1"/>
</dbReference>
<dbReference type="OrthoDB" id="332706at2"/>
<accession>A0A844Z668</accession>
<sequence>MLARLHHRLATIALLLSAAVLAGVWPAPASAQESASVKSAPDMRVWSSKILAEGRSRFLFDAWDGPDLPIWAYIPKGADRKTAPIMFVLHGAKRDPRRYLEEWVQFADEDGFIIIAPEFAKGNFPGSRSYNLGNIWTKGGKKVNPEDIWSFSAIEPIFDRVVASMGGSQTNYTLYGHSAGSQFVHRFLFAKPDARVSRYLVANAGWYTVPDREIAFPYGLGGLGVTDDEIKVLLAKDVVVLLGDQDTDTKHDSLRRTKDAMAQGPHRFARGLSYFSSAKALAEEMDAEFNWTYRVIPGVAHSNGGIAKGAHDLVK</sequence>
<dbReference type="PANTHER" id="PTHR35560">
    <property type="entry name" value="BLL0132 PROTEIN"/>
    <property type="match status" value="1"/>
</dbReference>
<dbReference type="AlphaFoldDB" id="A0A844Z668"/>
<feature type="chain" id="PRO_5032679350" evidence="1">
    <location>
        <begin position="32"/>
        <end position="315"/>
    </location>
</feature>
<name>A0A844Z668_9SPHN</name>
<dbReference type="PANTHER" id="PTHR35560:SF3">
    <property type="entry name" value="PEPTIDASE S9 PROLYL OLIGOPEPTIDASE CATALYTIC DOMAIN-CONTAINING PROTEIN"/>
    <property type="match status" value="1"/>
</dbReference>
<dbReference type="Proteomes" id="UP000460290">
    <property type="component" value="Unassembled WGS sequence"/>
</dbReference>
<feature type="signal peptide" evidence="1">
    <location>
        <begin position="1"/>
        <end position="31"/>
    </location>
</feature>
<evidence type="ECO:0000313" key="2">
    <source>
        <dbReference type="EMBL" id="MXO83415.1"/>
    </source>
</evidence>
<dbReference type="InterPro" id="IPR029058">
    <property type="entry name" value="AB_hydrolase_fold"/>
</dbReference>
<gene>
    <name evidence="2" type="ORF">GRI35_08570</name>
</gene>
<dbReference type="EMBL" id="WTYZ01000001">
    <property type="protein sequence ID" value="MXO83415.1"/>
    <property type="molecule type" value="Genomic_DNA"/>
</dbReference>
<evidence type="ECO:0000256" key="1">
    <source>
        <dbReference type="SAM" id="SignalP"/>
    </source>
</evidence>
<dbReference type="GO" id="GO:0016787">
    <property type="term" value="F:hydrolase activity"/>
    <property type="evidence" value="ECO:0007669"/>
    <property type="project" value="UniProtKB-KW"/>
</dbReference>
<protein>
    <submittedName>
        <fullName evidence="2">Alpha/beta hydrolase</fullName>
    </submittedName>
</protein>
<keyword evidence="1" id="KW-0732">Signal</keyword>
<keyword evidence="2" id="KW-0378">Hydrolase</keyword>
<organism evidence="2 3">
    <name type="scientific">Pontixanthobacter aestiaquae</name>
    <dbReference type="NCBI Taxonomy" id="1509367"/>
    <lineage>
        <taxon>Bacteria</taxon>
        <taxon>Pseudomonadati</taxon>
        <taxon>Pseudomonadota</taxon>
        <taxon>Alphaproteobacteria</taxon>
        <taxon>Sphingomonadales</taxon>
        <taxon>Erythrobacteraceae</taxon>
        <taxon>Pontixanthobacter</taxon>
    </lineage>
</organism>
<keyword evidence="3" id="KW-1185">Reference proteome</keyword>
<proteinExistence type="predicted"/>